<comment type="caution">
    <text evidence="2">The sequence shown here is derived from an EMBL/GenBank/DDBJ whole genome shotgun (WGS) entry which is preliminary data.</text>
</comment>
<sequence length="86" mass="9781">MRAAWFILLSTFIIASECQLQFFKRVPSPITAAGSEFMDNPFGVPGPLNLWRKRRAMPQPSAYGDPALGLMVKRPSRFAIYPNWIH</sequence>
<proteinExistence type="predicted"/>
<accession>A0AA39HJR8</accession>
<organism evidence="2 3">
    <name type="scientific">Steinernema hermaphroditum</name>
    <dbReference type="NCBI Taxonomy" id="289476"/>
    <lineage>
        <taxon>Eukaryota</taxon>
        <taxon>Metazoa</taxon>
        <taxon>Ecdysozoa</taxon>
        <taxon>Nematoda</taxon>
        <taxon>Chromadorea</taxon>
        <taxon>Rhabditida</taxon>
        <taxon>Tylenchina</taxon>
        <taxon>Panagrolaimomorpha</taxon>
        <taxon>Strongyloidoidea</taxon>
        <taxon>Steinernematidae</taxon>
        <taxon>Steinernema</taxon>
    </lineage>
</organism>
<evidence type="ECO:0000313" key="3">
    <source>
        <dbReference type="Proteomes" id="UP001175271"/>
    </source>
</evidence>
<protein>
    <submittedName>
        <fullName evidence="2">Uncharacterized protein</fullName>
    </submittedName>
</protein>
<reference evidence="2" key="1">
    <citation type="submission" date="2023-06" db="EMBL/GenBank/DDBJ databases">
        <title>Genomic analysis of the entomopathogenic nematode Steinernema hermaphroditum.</title>
        <authorList>
            <person name="Schwarz E.M."/>
            <person name="Heppert J.K."/>
            <person name="Baniya A."/>
            <person name="Schwartz H.T."/>
            <person name="Tan C.-H."/>
            <person name="Antoshechkin I."/>
            <person name="Sternberg P.W."/>
            <person name="Goodrich-Blair H."/>
            <person name="Dillman A.R."/>
        </authorList>
    </citation>
    <scope>NUCLEOTIDE SEQUENCE</scope>
    <source>
        <strain evidence="2">PS9179</strain>
        <tissue evidence="2">Whole animal</tissue>
    </source>
</reference>
<dbReference type="AlphaFoldDB" id="A0AA39HJR8"/>
<gene>
    <name evidence="2" type="ORF">QR680_018608</name>
</gene>
<evidence type="ECO:0000313" key="2">
    <source>
        <dbReference type="EMBL" id="KAK0406496.1"/>
    </source>
</evidence>
<dbReference type="EMBL" id="JAUCMV010000004">
    <property type="protein sequence ID" value="KAK0406496.1"/>
    <property type="molecule type" value="Genomic_DNA"/>
</dbReference>
<feature type="signal peptide" evidence="1">
    <location>
        <begin position="1"/>
        <end position="18"/>
    </location>
</feature>
<feature type="chain" id="PRO_5041397604" evidence="1">
    <location>
        <begin position="19"/>
        <end position="86"/>
    </location>
</feature>
<keyword evidence="1" id="KW-0732">Signal</keyword>
<dbReference type="Proteomes" id="UP001175271">
    <property type="component" value="Unassembled WGS sequence"/>
</dbReference>
<name>A0AA39HJR8_9BILA</name>
<keyword evidence="3" id="KW-1185">Reference proteome</keyword>
<evidence type="ECO:0000256" key="1">
    <source>
        <dbReference type="SAM" id="SignalP"/>
    </source>
</evidence>